<dbReference type="Pfam" id="PF00534">
    <property type="entry name" value="Glycos_transf_1"/>
    <property type="match status" value="1"/>
</dbReference>
<proteinExistence type="predicted"/>
<dbReference type="InterPro" id="IPR001296">
    <property type="entry name" value="Glyco_trans_1"/>
</dbReference>
<dbReference type="EMBL" id="QSTL01000016">
    <property type="protein sequence ID" value="RGM53436.1"/>
    <property type="molecule type" value="Genomic_DNA"/>
</dbReference>
<reference evidence="15 16" key="2">
    <citation type="submission" date="2018-08" db="EMBL/GenBank/DDBJ databases">
        <title>A genome reference for cultivated species of the human gut microbiota.</title>
        <authorList>
            <person name="Zou Y."/>
            <person name="Xue W."/>
            <person name="Luo G."/>
        </authorList>
    </citation>
    <scope>NUCLEOTIDE SEQUENCE [LARGE SCALE GENOMIC DNA]</scope>
    <source>
        <strain evidence="12 18">AM50-4</strain>
        <strain evidence="11 16">OM07-9</strain>
        <strain evidence="10 15">TM04-30</strain>
        <strain evidence="9 17">TM10-17</strain>
    </source>
</reference>
<evidence type="ECO:0000313" key="18">
    <source>
        <dbReference type="Proteomes" id="UP000283684"/>
    </source>
</evidence>
<dbReference type="Proteomes" id="UP000260844">
    <property type="component" value="Unassembled WGS sequence"/>
</dbReference>
<dbReference type="CDD" id="cd03794">
    <property type="entry name" value="GT4_WbuB-like"/>
    <property type="match status" value="1"/>
</dbReference>
<evidence type="ECO:0000313" key="16">
    <source>
        <dbReference type="Proteomes" id="UP000261295"/>
    </source>
</evidence>
<dbReference type="Pfam" id="PF13439">
    <property type="entry name" value="Glyco_transf_4"/>
    <property type="match status" value="1"/>
</dbReference>
<gene>
    <name evidence="12" type="ORF">DW988_08265</name>
    <name evidence="11" type="ORF">DXC07_15665</name>
    <name evidence="10" type="ORF">DXD40_12860</name>
    <name evidence="9" type="ORF">DXD90_08285</name>
    <name evidence="3" type="ORF">ERS852462_02862</name>
    <name evidence="4" type="ORF">ERS852510_01031</name>
    <name evidence="7" type="ORF">GAP47_07220</name>
    <name evidence="6" type="ORF">GAQ44_09910</name>
    <name evidence="5" type="ORF">GAQ56_13650</name>
    <name evidence="8" type="ORF">POY80_13045</name>
</gene>
<keyword evidence="9" id="KW-0808">Transferase</keyword>
<dbReference type="Proteomes" id="UP000487221">
    <property type="component" value="Unassembled WGS sequence"/>
</dbReference>
<dbReference type="Proteomes" id="UP000263754">
    <property type="component" value="Unassembled WGS sequence"/>
</dbReference>
<name>A0A139KCQ1_BACUN</name>
<dbReference type="EMBL" id="QSEE01000006">
    <property type="protein sequence ID" value="RGZ49564.1"/>
    <property type="molecule type" value="Genomic_DNA"/>
</dbReference>
<dbReference type="InterPro" id="IPR028098">
    <property type="entry name" value="Glyco_trans_4-like_N"/>
</dbReference>
<dbReference type="EMBL" id="WCUV01000009">
    <property type="protein sequence ID" value="KAB4090155.1"/>
    <property type="molecule type" value="Genomic_DNA"/>
</dbReference>
<dbReference type="Proteomes" id="UP000432488">
    <property type="component" value="Unassembled WGS sequence"/>
</dbReference>
<evidence type="ECO:0000313" key="4">
    <source>
        <dbReference type="EMBL" id="CUP19567.1"/>
    </source>
</evidence>
<feature type="domain" description="Glycosyl transferase family 1" evidence="1">
    <location>
        <begin position="190"/>
        <end position="347"/>
    </location>
</feature>
<dbReference type="PATRIC" id="fig|820.27.peg.1142"/>
<reference evidence="8" key="4">
    <citation type="submission" date="2022-10" db="EMBL/GenBank/DDBJ databases">
        <title>Human gut microbiome strain richness.</title>
        <authorList>
            <person name="Chen-Liaw A."/>
        </authorList>
    </citation>
    <scope>NUCLEOTIDE SEQUENCE</scope>
    <source>
        <strain evidence="8">A1_m1001262Bd0_191120</strain>
    </source>
</reference>
<evidence type="ECO:0000313" key="9">
    <source>
        <dbReference type="EMBL" id="RGI76808.1"/>
    </source>
</evidence>
<reference evidence="19 20" key="3">
    <citation type="journal article" date="2019" name="Nat. Med.">
        <title>A library of human gut bacterial isolates paired with longitudinal multiomics data enables mechanistic microbiome research.</title>
        <authorList>
            <person name="Poyet M."/>
            <person name="Groussin M."/>
            <person name="Gibbons S.M."/>
            <person name="Avila-Pacheco J."/>
            <person name="Jiang X."/>
            <person name="Kearney S.M."/>
            <person name="Perrotta A.R."/>
            <person name="Berdy B."/>
            <person name="Zhao S."/>
            <person name="Lieberman T.D."/>
            <person name="Swanson P.K."/>
            <person name="Smith M."/>
            <person name="Roesemann S."/>
            <person name="Alexander J.E."/>
            <person name="Rich S.A."/>
            <person name="Livny J."/>
            <person name="Vlamakis H."/>
            <person name="Clish C."/>
            <person name="Bullock K."/>
            <person name="Deik A."/>
            <person name="Scott J."/>
            <person name="Pierce K.A."/>
            <person name="Xavier R.J."/>
            <person name="Alm E.J."/>
        </authorList>
    </citation>
    <scope>NUCLEOTIDE SEQUENCE [LARGE SCALE GENOMIC DNA]</scope>
    <source>
        <strain evidence="6 21">BIOML-A19</strain>
        <strain evidence="5 19">BIOML-A42</strain>
        <strain evidence="7 20">BIOML-A5</strain>
    </source>
</reference>
<dbReference type="EMBL" id="WCTL01000004">
    <property type="protein sequence ID" value="KAB4238480.1"/>
    <property type="molecule type" value="Genomic_DNA"/>
</dbReference>
<dbReference type="Proteomes" id="UP000095614">
    <property type="component" value="Unassembled WGS sequence"/>
</dbReference>
<evidence type="ECO:0000313" key="3">
    <source>
        <dbReference type="EMBL" id="CUP18599.1"/>
    </source>
</evidence>
<evidence type="ECO:0000313" key="15">
    <source>
        <dbReference type="Proteomes" id="UP000260844"/>
    </source>
</evidence>
<dbReference type="PANTHER" id="PTHR45947">
    <property type="entry name" value="SULFOQUINOVOSYL TRANSFERASE SQD2"/>
    <property type="match status" value="1"/>
</dbReference>
<dbReference type="InterPro" id="IPR050194">
    <property type="entry name" value="Glycosyltransferase_grp1"/>
</dbReference>
<evidence type="ECO:0000313" key="10">
    <source>
        <dbReference type="EMBL" id="RGJ92555.1"/>
    </source>
</evidence>
<dbReference type="RefSeq" id="WP_022400830.1">
    <property type="nucleotide sequence ID" value="NZ_CACRTC010000045.1"/>
</dbReference>
<dbReference type="Proteomes" id="UP000462376">
    <property type="component" value="Unassembled WGS sequence"/>
</dbReference>
<dbReference type="Gene3D" id="3.40.50.2000">
    <property type="entry name" value="Glycogen Phosphorylase B"/>
    <property type="match status" value="2"/>
</dbReference>
<dbReference type="Proteomes" id="UP000261295">
    <property type="component" value="Unassembled WGS sequence"/>
</dbReference>
<dbReference type="Proteomes" id="UP000095766">
    <property type="component" value="Unassembled WGS sequence"/>
</dbReference>
<dbReference type="EMBL" id="JAQNQY010000013">
    <property type="protein sequence ID" value="MDC1753367.1"/>
    <property type="molecule type" value="Genomic_DNA"/>
</dbReference>
<evidence type="ECO:0000313" key="5">
    <source>
        <dbReference type="EMBL" id="KAB4090155.1"/>
    </source>
</evidence>
<sequence length="369" mass="42209">MVKRICHFTSVHSATDGRIFEKECCSLAKAGYEVYFVAPNAKTEIKNGVHIVGVPISNRGRLYRMLCGAKIIYKEALSLNADVYHFHDPELLRFALKLKSQGKKVIFDSHEFYGYQIKEKEYLPRFFRYIVGTVYMWFETFVCKRIDAVIQVCTVCGQNYFEGRSKKNIFIANVPHMNILSFYKETKNIDVKKTVVYIGGLTYNRGISFLIEAVDKSIANLILAGKISNQYKTQIRALEGFKKVDYKGCISSERVYALLNSSSIGVSTLLKIGQYGKLDTLPTKIYEYMAMGLPVIMSNTDYNIKMNATEQFGICVNPCDVNEIAKAINYLLENSNLAEELGRNGRRLIENKYNWEIEEQKLLNLYTSL</sequence>
<evidence type="ECO:0000313" key="7">
    <source>
        <dbReference type="EMBL" id="KAB4238480.1"/>
    </source>
</evidence>
<evidence type="ECO:0000313" key="13">
    <source>
        <dbReference type="Proteomes" id="UP000095614"/>
    </source>
</evidence>
<evidence type="ECO:0000313" key="6">
    <source>
        <dbReference type="EMBL" id="KAB4183827.1"/>
    </source>
</evidence>
<feature type="domain" description="Glycosyltransferase subfamily 4-like N-terminal" evidence="2">
    <location>
        <begin position="26"/>
        <end position="154"/>
    </location>
</feature>
<evidence type="ECO:0000313" key="20">
    <source>
        <dbReference type="Proteomes" id="UP000462376"/>
    </source>
</evidence>
<dbReference type="EMBL" id="QSOF01000009">
    <property type="protein sequence ID" value="RGI76808.1"/>
    <property type="molecule type" value="Genomic_DNA"/>
</dbReference>
<dbReference type="GO" id="GO:0016758">
    <property type="term" value="F:hexosyltransferase activity"/>
    <property type="evidence" value="ECO:0007669"/>
    <property type="project" value="TreeGrafter"/>
</dbReference>
<evidence type="ECO:0000313" key="14">
    <source>
        <dbReference type="Proteomes" id="UP000095766"/>
    </source>
</evidence>
<dbReference type="Proteomes" id="UP000283684">
    <property type="component" value="Unassembled WGS sequence"/>
</dbReference>
<dbReference type="SUPFAM" id="SSF53756">
    <property type="entry name" value="UDP-Glycosyltransferase/glycogen phosphorylase"/>
    <property type="match status" value="1"/>
</dbReference>
<evidence type="ECO:0000313" key="8">
    <source>
        <dbReference type="EMBL" id="MDC1753367.1"/>
    </source>
</evidence>
<evidence type="ECO:0000259" key="1">
    <source>
        <dbReference type="Pfam" id="PF00534"/>
    </source>
</evidence>
<evidence type="ECO:0000259" key="2">
    <source>
        <dbReference type="Pfam" id="PF13439"/>
    </source>
</evidence>
<dbReference type="EMBL" id="QSPV01000010">
    <property type="protein sequence ID" value="RGJ92555.1"/>
    <property type="molecule type" value="Genomic_DNA"/>
</dbReference>
<dbReference type="EMBL" id="WCTY01000017">
    <property type="protein sequence ID" value="KAB4183827.1"/>
    <property type="molecule type" value="Genomic_DNA"/>
</dbReference>
<evidence type="ECO:0000313" key="19">
    <source>
        <dbReference type="Proteomes" id="UP000432488"/>
    </source>
</evidence>
<evidence type="ECO:0000313" key="17">
    <source>
        <dbReference type="Proteomes" id="UP000263754"/>
    </source>
</evidence>
<evidence type="ECO:0000313" key="21">
    <source>
        <dbReference type="Proteomes" id="UP000487221"/>
    </source>
</evidence>
<dbReference type="AlphaFoldDB" id="A0A139KCQ1"/>
<evidence type="ECO:0000313" key="11">
    <source>
        <dbReference type="EMBL" id="RGM53436.1"/>
    </source>
</evidence>
<protein>
    <submittedName>
        <fullName evidence="5 9">Glycosyltransferase</fullName>
    </submittedName>
    <submittedName>
        <fullName evidence="3">Putative glycosyl transferase</fullName>
    </submittedName>
</protein>
<dbReference type="Proteomes" id="UP001218502">
    <property type="component" value="Unassembled WGS sequence"/>
</dbReference>
<dbReference type="OrthoDB" id="9790710at2"/>
<accession>A0A139KCQ1</accession>
<organism evidence="9 17">
    <name type="scientific">Bacteroides uniformis</name>
    <dbReference type="NCBI Taxonomy" id="820"/>
    <lineage>
        <taxon>Bacteria</taxon>
        <taxon>Pseudomonadati</taxon>
        <taxon>Bacteroidota</taxon>
        <taxon>Bacteroidia</taxon>
        <taxon>Bacteroidales</taxon>
        <taxon>Bacteroidaceae</taxon>
        <taxon>Bacteroides</taxon>
    </lineage>
</organism>
<evidence type="ECO:0000313" key="12">
    <source>
        <dbReference type="EMBL" id="RGZ49564.1"/>
    </source>
</evidence>
<dbReference type="PANTHER" id="PTHR45947:SF3">
    <property type="entry name" value="SULFOQUINOVOSYL TRANSFERASE SQD2"/>
    <property type="match status" value="1"/>
</dbReference>
<dbReference type="EMBL" id="CZAO01000004">
    <property type="protein sequence ID" value="CUP19567.1"/>
    <property type="molecule type" value="Genomic_DNA"/>
</dbReference>
<reference evidence="13 14" key="1">
    <citation type="submission" date="2015-09" db="EMBL/GenBank/DDBJ databases">
        <authorList>
            <consortium name="Pathogen Informatics"/>
        </authorList>
    </citation>
    <scope>NUCLEOTIDE SEQUENCE [LARGE SCALE GENOMIC DNA]</scope>
    <source>
        <strain evidence="3 13">2789STDY5834847</strain>
        <strain evidence="4 14">2789STDY5834898</strain>
    </source>
</reference>
<dbReference type="EMBL" id="CZAF01000008">
    <property type="protein sequence ID" value="CUP18599.1"/>
    <property type="molecule type" value="Genomic_DNA"/>
</dbReference>